<comment type="caution">
    <text evidence="1">The sequence shown here is derived from an EMBL/GenBank/DDBJ whole genome shotgun (WGS) entry which is preliminary data.</text>
</comment>
<name>A0A9X0D5Y4_9CNID</name>
<evidence type="ECO:0000313" key="2">
    <source>
        <dbReference type="Proteomes" id="UP001163046"/>
    </source>
</evidence>
<accession>A0A9X0D5Y4</accession>
<dbReference type="EMBL" id="MU825673">
    <property type="protein sequence ID" value="KAJ7388065.1"/>
    <property type="molecule type" value="Genomic_DNA"/>
</dbReference>
<sequence>MFADEHAALNNPPAEEEANARSCLTQKLFILHLPQNSRHLIQLLCHPQKAKAAAIEQEEESEEESRKRCTDQ</sequence>
<gene>
    <name evidence="1" type="ORF">OS493_040030</name>
</gene>
<dbReference type="Proteomes" id="UP001163046">
    <property type="component" value="Unassembled WGS sequence"/>
</dbReference>
<evidence type="ECO:0000313" key="1">
    <source>
        <dbReference type="EMBL" id="KAJ7388065.1"/>
    </source>
</evidence>
<keyword evidence="2" id="KW-1185">Reference proteome</keyword>
<organism evidence="1 2">
    <name type="scientific">Desmophyllum pertusum</name>
    <dbReference type="NCBI Taxonomy" id="174260"/>
    <lineage>
        <taxon>Eukaryota</taxon>
        <taxon>Metazoa</taxon>
        <taxon>Cnidaria</taxon>
        <taxon>Anthozoa</taxon>
        <taxon>Hexacorallia</taxon>
        <taxon>Scleractinia</taxon>
        <taxon>Caryophylliina</taxon>
        <taxon>Caryophylliidae</taxon>
        <taxon>Desmophyllum</taxon>
    </lineage>
</organism>
<protein>
    <submittedName>
        <fullName evidence="1">Uncharacterized protein</fullName>
    </submittedName>
</protein>
<reference evidence="1" key="1">
    <citation type="submission" date="2023-01" db="EMBL/GenBank/DDBJ databases">
        <title>Genome assembly of the deep-sea coral Lophelia pertusa.</title>
        <authorList>
            <person name="Herrera S."/>
            <person name="Cordes E."/>
        </authorList>
    </citation>
    <scope>NUCLEOTIDE SEQUENCE</scope>
    <source>
        <strain evidence="1">USNM1676648</strain>
        <tissue evidence="1">Polyp</tissue>
    </source>
</reference>
<proteinExistence type="predicted"/>
<dbReference type="AlphaFoldDB" id="A0A9X0D5Y4"/>